<dbReference type="PANTHER" id="PTHR43422:SF3">
    <property type="entry name" value="THIAMINE THIAZOLE SYNTHASE"/>
    <property type="match status" value="1"/>
</dbReference>
<dbReference type="OrthoDB" id="9790035at2"/>
<gene>
    <name evidence="1" type="ORF">CGZ75_11010</name>
</gene>
<name>A0A229P4E7_9BACL</name>
<comment type="caution">
    <text evidence="1">The sequence shown here is derived from an EMBL/GenBank/DDBJ whole genome shotgun (WGS) entry which is preliminary data.</text>
</comment>
<dbReference type="EMBL" id="NMUQ01000001">
    <property type="protein sequence ID" value="OXM17123.1"/>
    <property type="molecule type" value="Genomic_DNA"/>
</dbReference>
<dbReference type="Proteomes" id="UP000215145">
    <property type="component" value="Unassembled WGS sequence"/>
</dbReference>
<dbReference type="AlphaFoldDB" id="A0A229P4E7"/>
<evidence type="ECO:0000313" key="1">
    <source>
        <dbReference type="EMBL" id="OXM17123.1"/>
    </source>
</evidence>
<proteinExistence type="predicted"/>
<dbReference type="PANTHER" id="PTHR43422">
    <property type="entry name" value="THIAMINE THIAZOLE SYNTHASE"/>
    <property type="match status" value="1"/>
</dbReference>
<accession>A0A229P4E7</accession>
<dbReference type="Gene3D" id="3.50.50.60">
    <property type="entry name" value="FAD/NAD(P)-binding domain"/>
    <property type="match status" value="1"/>
</dbReference>
<evidence type="ECO:0000313" key="2">
    <source>
        <dbReference type="Proteomes" id="UP000215145"/>
    </source>
</evidence>
<dbReference type="InterPro" id="IPR036188">
    <property type="entry name" value="FAD/NAD-bd_sf"/>
</dbReference>
<sequence length="491" mass="53802">MYADSTSKELRSRAVVIGASIAGLLAAKTLSAHYEEIVLIERDELPLQPANRPGVPQDRHPHRLQDLGKNVLTELFPGWTDDLLAAGAYEREGKEMHLISPLAALQFPYDKDEGCSRPLLEWVIRHRVLEEPRIRLLQGREAAALLSARSGDQFAITGVRLKQSRGSTGDPQSPEDIMANLVVDASGRYSKLPVWLEQLGLGKPVIESLHARLAYSTRYYRIPEHLRDKYATVLIDGDPARAEGSGVFSPIENGLAETTIYGAGGKYPPVAPDQYEPAAAELIHPLLADILAQLEPVGDPQGFRVPECRWTHYESFAHWPSGLLVIGDAICNLDPIYGQGITVAAAEAAELGRVLAETADGSEADPSGSSWEQGLLHRFASIVLPAWWTIVVADLRWPGVTYDGPMSGRGISFCQTYLDIVRKQALQGGDMELFSLMMGVRGLDAAPSTLFGEEAVRSILIRCGREEWLEEVLDPGENLGQFLKLNLPFTA</sequence>
<dbReference type="SUPFAM" id="SSF51905">
    <property type="entry name" value="FAD/NAD(P)-binding domain"/>
    <property type="match status" value="1"/>
</dbReference>
<reference evidence="1 2" key="1">
    <citation type="submission" date="2017-07" db="EMBL/GenBank/DDBJ databases">
        <title>Paenibacillus herberti R33 genome sequencing and assembly.</title>
        <authorList>
            <person name="Su W."/>
        </authorList>
    </citation>
    <scope>NUCLEOTIDE SEQUENCE [LARGE SCALE GENOMIC DNA]</scope>
    <source>
        <strain evidence="1 2">R33</strain>
    </source>
</reference>
<organism evidence="1 2">
    <name type="scientific">Paenibacillus herberti</name>
    <dbReference type="NCBI Taxonomy" id="1619309"/>
    <lineage>
        <taxon>Bacteria</taxon>
        <taxon>Bacillati</taxon>
        <taxon>Bacillota</taxon>
        <taxon>Bacilli</taxon>
        <taxon>Bacillales</taxon>
        <taxon>Paenibacillaceae</taxon>
        <taxon>Paenibacillus</taxon>
    </lineage>
</organism>
<protein>
    <submittedName>
        <fullName evidence="1">FAD dependent oxidoreductase</fullName>
    </submittedName>
</protein>
<dbReference type="RefSeq" id="WP_089524200.1">
    <property type="nucleotide sequence ID" value="NZ_NMUQ01000001.1"/>
</dbReference>
<keyword evidence="2" id="KW-1185">Reference proteome</keyword>